<feature type="domain" description="Resuscitation-promoting factor core lysozyme-like" evidence="4">
    <location>
        <begin position="129"/>
        <end position="197"/>
    </location>
</feature>
<dbReference type="AlphaFoldDB" id="A0AAE9Y4T7"/>
<organism evidence="5 6">
    <name type="scientific">Iamia majanohamensis</name>
    <dbReference type="NCBI Taxonomy" id="467976"/>
    <lineage>
        <taxon>Bacteria</taxon>
        <taxon>Bacillati</taxon>
        <taxon>Actinomycetota</taxon>
        <taxon>Acidimicrobiia</taxon>
        <taxon>Acidimicrobiales</taxon>
        <taxon>Iamiaceae</taxon>
        <taxon>Iamia</taxon>
    </lineage>
</organism>
<feature type="compositionally biased region" description="Polar residues" evidence="3">
    <location>
        <begin position="16"/>
        <end position="26"/>
    </location>
</feature>
<dbReference type="KEGG" id="ima:PO878_11845"/>
<dbReference type="EMBL" id="CP116942">
    <property type="protein sequence ID" value="WCO65191.1"/>
    <property type="molecule type" value="Genomic_DNA"/>
</dbReference>
<evidence type="ECO:0000256" key="3">
    <source>
        <dbReference type="SAM" id="MobiDB-lite"/>
    </source>
</evidence>
<protein>
    <submittedName>
        <fullName evidence="5">Transglycosylase family protein</fullName>
    </submittedName>
</protein>
<feature type="compositionally biased region" description="Acidic residues" evidence="3">
    <location>
        <begin position="101"/>
        <end position="110"/>
    </location>
</feature>
<dbReference type="InterPro" id="IPR010618">
    <property type="entry name" value="RPF"/>
</dbReference>
<reference evidence="5" key="1">
    <citation type="submission" date="2023-01" db="EMBL/GenBank/DDBJ databases">
        <title>The diversity of Class Acidimicrobiia in South China Sea sediment environments and the proposal of Iamia marina sp. nov., a novel species of the genus Iamia.</title>
        <authorList>
            <person name="He Y."/>
            <person name="Tian X."/>
        </authorList>
    </citation>
    <scope>NUCLEOTIDE SEQUENCE</scope>
    <source>
        <strain evidence="5">DSM 19957</strain>
    </source>
</reference>
<dbReference type="SUPFAM" id="SSF53955">
    <property type="entry name" value="Lysozyme-like"/>
    <property type="match status" value="1"/>
</dbReference>
<gene>
    <name evidence="5" type="ORF">PO878_11845</name>
</gene>
<dbReference type="Proteomes" id="UP001216390">
    <property type="component" value="Chromosome"/>
</dbReference>
<dbReference type="RefSeq" id="WP_272734716.1">
    <property type="nucleotide sequence ID" value="NZ_CP116942.1"/>
</dbReference>
<dbReference type="CDD" id="cd13925">
    <property type="entry name" value="RPF"/>
    <property type="match status" value="1"/>
</dbReference>
<dbReference type="GO" id="GO:0016787">
    <property type="term" value="F:hydrolase activity"/>
    <property type="evidence" value="ECO:0007669"/>
    <property type="project" value="UniProtKB-KW"/>
</dbReference>
<evidence type="ECO:0000256" key="1">
    <source>
        <dbReference type="ARBA" id="ARBA00010830"/>
    </source>
</evidence>
<dbReference type="Gene3D" id="1.10.530.10">
    <property type="match status" value="1"/>
</dbReference>
<evidence type="ECO:0000259" key="4">
    <source>
        <dbReference type="Pfam" id="PF06737"/>
    </source>
</evidence>
<feature type="compositionally biased region" description="Basic and acidic residues" evidence="3">
    <location>
        <begin position="43"/>
        <end position="57"/>
    </location>
</feature>
<evidence type="ECO:0000313" key="5">
    <source>
        <dbReference type="EMBL" id="WCO65191.1"/>
    </source>
</evidence>
<keyword evidence="2" id="KW-0378">Hydrolase</keyword>
<feature type="region of interest" description="Disordered" evidence="3">
    <location>
        <begin position="86"/>
        <end position="134"/>
    </location>
</feature>
<evidence type="ECO:0000256" key="2">
    <source>
        <dbReference type="ARBA" id="ARBA00022801"/>
    </source>
</evidence>
<sequence length="204" mass="20840">MSLALAAALGPAAADQGSTDEATPTATVPVRQEVAAEAPTAPDLDRAQTEKGPSEHDKRVLVLTLVKQQQDAEAWFSAAVAHDAAEAARQQAAEEAAAQEAAEEAAEEAAPEPAPESDAPAPSGGGGGQWDALAQCESGGDWSINTGNGYYGGLQFSLSTWQGFGGSGMPHENSRSAQIAIAERVLASQGWGAWPSCSSQLGLR</sequence>
<feature type="compositionally biased region" description="Low complexity" evidence="3">
    <location>
        <begin position="1"/>
        <end position="14"/>
    </location>
</feature>
<feature type="compositionally biased region" description="Low complexity" evidence="3">
    <location>
        <begin position="86"/>
        <end position="100"/>
    </location>
</feature>
<proteinExistence type="inferred from homology"/>
<dbReference type="InterPro" id="IPR023346">
    <property type="entry name" value="Lysozyme-like_dom_sf"/>
</dbReference>
<dbReference type="Pfam" id="PF06737">
    <property type="entry name" value="Transglycosylas"/>
    <property type="match status" value="1"/>
</dbReference>
<evidence type="ECO:0000313" key="6">
    <source>
        <dbReference type="Proteomes" id="UP001216390"/>
    </source>
</evidence>
<feature type="region of interest" description="Disordered" evidence="3">
    <location>
        <begin position="1"/>
        <end position="57"/>
    </location>
</feature>
<name>A0AAE9Y4T7_9ACTN</name>
<accession>A0AAE9Y4T7</accession>
<comment type="similarity">
    <text evidence="1">Belongs to the transglycosylase family. Rpf subfamily.</text>
</comment>
<keyword evidence="6" id="KW-1185">Reference proteome</keyword>